<sequence length="94" mass="10502">MTDLFELEAQQDDQGTTEAGHAHMQPPAPVSQLAKHWEAARREYLQQPSGLLELGGIRTLYWLVLGTGEVALAKEIAEWWATHEQLHGLGETIK</sequence>
<dbReference type="RefSeq" id="WP_042643197.1">
    <property type="nucleotide sequence ID" value="NZ_CDDF01000014.1"/>
</dbReference>
<feature type="compositionally biased region" description="Acidic residues" evidence="1">
    <location>
        <begin position="1"/>
        <end position="11"/>
    </location>
</feature>
<gene>
    <name evidence="2" type="ORF">ACFPVW_12440</name>
</gene>
<dbReference type="Proteomes" id="UP001596132">
    <property type="component" value="Unassembled WGS sequence"/>
</dbReference>
<keyword evidence="3" id="KW-1185">Reference proteome</keyword>
<comment type="caution">
    <text evidence="2">The sequence shown here is derived from an EMBL/GenBank/DDBJ whole genome shotgun (WGS) entry which is preliminary data.</text>
</comment>
<dbReference type="EMBL" id="JBHSPP010000015">
    <property type="protein sequence ID" value="MFC5706852.1"/>
    <property type="molecule type" value="Genomic_DNA"/>
</dbReference>
<evidence type="ECO:0000256" key="1">
    <source>
        <dbReference type="SAM" id="MobiDB-lite"/>
    </source>
</evidence>
<feature type="region of interest" description="Disordered" evidence="1">
    <location>
        <begin position="1"/>
        <end position="32"/>
    </location>
</feature>
<evidence type="ECO:0000313" key="3">
    <source>
        <dbReference type="Proteomes" id="UP001596132"/>
    </source>
</evidence>
<reference evidence="3" key="1">
    <citation type="journal article" date="2019" name="Int. J. Syst. Evol. Microbiol.">
        <title>The Global Catalogue of Microorganisms (GCM) 10K type strain sequencing project: providing services to taxonomists for standard genome sequencing and annotation.</title>
        <authorList>
            <consortium name="The Broad Institute Genomics Platform"/>
            <consortium name="The Broad Institute Genome Sequencing Center for Infectious Disease"/>
            <person name="Wu L."/>
            <person name="Ma J."/>
        </authorList>
    </citation>
    <scope>NUCLEOTIDE SEQUENCE [LARGE SCALE GENOMIC DNA]</scope>
    <source>
        <strain evidence="3">KCTC 15012</strain>
    </source>
</reference>
<name>A0ABW0YCW5_9GAMM</name>
<accession>A0ABW0YCW5</accession>
<organism evidence="2 3">
    <name type="scientific">Aeromonas eucrenophila</name>
    <dbReference type="NCBI Taxonomy" id="649"/>
    <lineage>
        <taxon>Bacteria</taxon>
        <taxon>Pseudomonadati</taxon>
        <taxon>Pseudomonadota</taxon>
        <taxon>Gammaproteobacteria</taxon>
        <taxon>Aeromonadales</taxon>
        <taxon>Aeromonadaceae</taxon>
        <taxon>Aeromonas</taxon>
    </lineage>
</organism>
<proteinExistence type="predicted"/>
<evidence type="ECO:0000313" key="2">
    <source>
        <dbReference type="EMBL" id="MFC5706852.1"/>
    </source>
</evidence>
<protein>
    <submittedName>
        <fullName evidence="2">Uncharacterized protein</fullName>
    </submittedName>
</protein>